<name>A0A0E9Q1M7_ANGAN</name>
<reference evidence="1" key="1">
    <citation type="submission" date="2014-11" db="EMBL/GenBank/DDBJ databases">
        <authorList>
            <person name="Amaro Gonzalez C."/>
        </authorList>
    </citation>
    <scope>NUCLEOTIDE SEQUENCE</scope>
</reference>
<reference evidence="1" key="2">
    <citation type="journal article" date="2015" name="Fish Shellfish Immunol.">
        <title>Early steps in the European eel (Anguilla anguilla)-Vibrio vulnificus interaction in the gills: Role of the RtxA13 toxin.</title>
        <authorList>
            <person name="Callol A."/>
            <person name="Pajuelo D."/>
            <person name="Ebbesson L."/>
            <person name="Teles M."/>
            <person name="MacKenzie S."/>
            <person name="Amaro C."/>
        </authorList>
    </citation>
    <scope>NUCLEOTIDE SEQUENCE</scope>
</reference>
<dbReference type="EMBL" id="GBXM01097806">
    <property type="protein sequence ID" value="JAH10771.1"/>
    <property type="molecule type" value="Transcribed_RNA"/>
</dbReference>
<protein>
    <submittedName>
        <fullName evidence="1">Uncharacterized protein</fullName>
    </submittedName>
</protein>
<organism evidence="1">
    <name type="scientific">Anguilla anguilla</name>
    <name type="common">European freshwater eel</name>
    <name type="synonym">Muraena anguilla</name>
    <dbReference type="NCBI Taxonomy" id="7936"/>
    <lineage>
        <taxon>Eukaryota</taxon>
        <taxon>Metazoa</taxon>
        <taxon>Chordata</taxon>
        <taxon>Craniata</taxon>
        <taxon>Vertebrata</taxon>
        <taxon>Euteleostomi</taxon>
        <taxon>Actinopterygii</taxon>
        <taxon>Neopterygii</taxon>
        <taxon>Teleostei</taxon>
        <taxon>Anguilliformes</taxon>
        <taxon>Anguillidae</taxon>
        <taxon>Anguilla</taxon>
    </lineage>
</organism>
<proteinExistence type="predicted"/>
<sequence length="42" mass="4836">MKAKNVHVNCLINKFKIAQCRDKSVKNALLPNILDLTVYKHI</sequence>
<accession>A0A0E9Q1M7</accession>
<evidence type="ECO:0000313" key="1">
    <source>
        <dbReference type="EMBL" id="JAH10771.1"/>
    </source>
</evidence>
<dbReference type="AlphaFoldDB" id="A0A0E9Q1M7"/>